<gene>
    <name evidence="1" type="ORF">GA0061075_10796</name>
</gene>
<dbReference type="InterPro" id="IPR016181">
    <property type="entry name" value="Acyl_CoA_acyltransferase"/>
</dbReference>
<dbReference type="EMBL" id="FMAW01000007">
    <property type="protein sequence ID" value="SCB94391.1"/>
    <property type="molecule type" value="Genomic_DNA"/>
</dbReference>
<protein>
    <submittedName>
        <fullName evidence="1">Ribosomal-protein-serine acetyltransferase</fullName>
    </submittedName>
</protein>
<dbReference type="PANTHER" id="PTHR43441:SF11">
    <property type="entry name" value="RIBOSOMAL-PROTEIN-SERINE ACETYLTRANSFERASE"/>
    <property type="match status" value="1"/>
</dbReference>
<name>A0ABY0K140_WEIHE</name>
<dbReference type="RefSeq" id="WP_240005967.1">
    <property type="nucleotide sequence ID" value="NZ_BJEG01000005.1"/>
</dbReference>
<dbReference type="InterPro" id="IPR051908">
    <property type="entry name" value="Ribosomal_N-acetyltransferase"/>
</dbReference>
<evidence type="ECO:0000313" key="1">
    <source>
        <dbReference type="EMBL" id="SCB94391.1"/>
    </source>
</evidence>
<sequence length="66" mass="7683">MCELGFTEYEVNKIEIHAAVENTRSNKVAERAGFHLDGLIRANERLEDGYHDGYIWTLLKSDWENN</sequence>
<reference evidence="1 2" key="1">
    <citation type="submission" date="2016-08" db="EMBL/GenBank/DDBJ databases">
        <authorList>
            <person name="Varghese N."/>
            <person name="Submissions Spin"/>
        </authorList>
    </citation>
    <scope>NUCLEOTIDE SEQUENCE [LARGE SCALE GENOMIC DNA]</scope>
    <source>
        <strain evidence="1 2">R-53116</strain>
    </source>
</reference>
<dbReference type="SUPFAM" id="SSF55729">
    <property type="entry name" value="Acyl-CoA N-acyltransferases (Nat)"/>
    <property type="match status" value="1"/>
</dbReference>
<organism evidence="1 2">
    <name type="scientific">Weissella hellenica</name>
    <dbReference type="NCBI Taxonomy" id="46256"/>
    <lineage>
        <taxon>Bacteria</taxon>
        <taxon>Bacillati</taxon>
        <taxon>Bacillota</taxon>
        <taxon>Bacilli</taxon>
        <taxon>Lactobacillales</taxon>
        <taxon>Lactobacillaceae</taxon>
        <taxon>Weissella</taxon>
    </lineage>
</organism>
<dbReference type="Proteomes" id="UP000182448">
    <property type="component" value="Unassembled WGS sequence"/>
</dbReference>
<evidence type="ECO:0000313" key="2">
    <source>
        <dbReference type="Proteomes" id="UP000182448"/>
    </source>
</evidence>
<accession>A0ABY0K140</accession>
<comment type="caution">
    <text evidence="1">The sequence shown here is derived from an EMBL/GenBank/DDBJ whole genome shotgun (WGS) entry which is preliminary data.</text>
</comment>
<dbReference type="Gene3D" id="3.40.630.30">
    <property type="match status" value="1"/>
</dbReference>
<dbReference type="PANTHER" id="PTHR43441">
    <property type="entry name" value="RIBOSOMAL-PROTEIN-SERINE ACETYLTRANSFERASE"/>
    <property type="match status" value="1"/>
</dbReference>
<proteinExistence type="predicted"/>
<keyword evidence="2" id="KW-1185">Reference proteome</keyword>